<gene>
    <name evidence="2" type="ORF">O1R50_19385</name>
</gene>
<dbReference type="Proteomes" id="UP001146067">
    <property type="component" value="Unassembled WGS sequence"/>
</dbReference>
<protein>
    <submittedName>
        <fullName evidence="2">Uncharacterized protein</fullName>
    </submittedName>
</protein>
<keyword evidence="3" id="KW-1185">Reference proteome</keyword>
<accession>A0A9X3PE36</accession>
<evidence type="ECO:0000256" key="1">
    <source>
        <dbReference type="SAM" id="Phobius"/>
    </source>
</evidence>
<dbReference type="EMBL" id="JAPZVP010000016">
    <property type="protein sequence ID" value="MDA1361800.1"/>
    <property type="molecule type" value="Genomic_DNA"/>
</dbReference>
<organism evidence="2 3">
    <name type="scientific">Glycomyces luteolus</name>
    <dbReference type="NCBI Taxonomy" id="2670330"/>
    <lineage>
        <taxon>Bacteria</taxon>
        <taxon>Bacillati</taxon>
        <taxon>Actinomycetota</taxon>
        <taxon>Actinomycetes</taxon>
        <taxon>Glycomycetales</taxon>
        <taxon>Glycomycetaceae</taxon>
        <taxon>Glycomyces</taxon>
    </lineage>
</organism>
<evidence type="ECO:0000313" key="2">
    <source>
        <dbReference type="EMBL" id="MDA1361800.1"/>
    </source>
</evidence>
<keyword evidence="1" id="KW-0472">Membrane</keyword>
<keyword evidence="1" id="KW-1133">Transmembrane helix</keyword>
<feature type="transmembrane region" description="Helical" evidence="1">
    <location>
        <begin position="105"/>
        <end position="130"/>
    </location>
</feature>
<name>A0A9X3PE36_9ACTN</name>
<sequence length="185" mass="20282">MSGRSTVRVKVKHTLESSVSIGRSYQKWMESRRELDRPSRAEGNAERTAACDFCGAELVVTVSCWSRVLVGRLIYLLVALLMLAVILLQVQWLEVHGDEPADDSNYVTLFAIAFVACAIGFFVFLGLAFGHDGVRLRGRRDANGVFKKLDATADDIGEGMSKFPVHTVDATGAQFSIDIGLVLDD</sequence>
<reference evidence="2" key="1">
    <citation type="submission" date="2022-12" db="EMBL/GenBank/DDBJ databases">
        <title>Gycomyces niveus sp.nov.,a novel actinomycete isolated from soil in Shouguan.</title>
        <authorList>
            <person name="Yang X."/>
        </authorList>
    </citation>
    <scope>NUCLEOTIDE SEQUENCE</scope>
    <source>
        <strain evidence="2">NEAU-A15</strain>
    </source>
</reference>
<dbReference type="AlphaFoldDB" id="A0A9X3PE36"/>
<comment type="caution">
    <text evidence="2">The sequence shown here is derived from an EMBL/GenBank/DDBJ whole genome shotgun (WGS) entry which is preliminary data.</text>
</comment>
<feature type="transmembrane region" description="Helical" evidence="1">
    <location>
        <begin position="73"/>
        <end position="93"/>
    </location>
</feature>
<evidence type="ECO:0000313" key="3">
    <source>
        <dbReference type="Proteomes" id="UP001146067"/>
    </source>
</evidence>
<dbReference type="RefSeq" id="WP_270111833.1">
    <property type="nucleotide sequence ID" value="NZ_JAPZVP010000016.1"/>
</dbReference>
<keyword evidence="1" id="KW-0812">Transmembrane</keyword>
<proteinExistence type="predicted"/>